<protein>
    <submittedName>
        <fullName evidence="2">ImmA/IrrE family metallo-endopeptidase</fullName>
    </submittedName>
</protein>
<dbReference type="InterPro" id="IPR010359">
    <property type="entry name" value="IrrE_HExxH"/>
</dbReference>
<dbReference type="Proteomes" id="UP000180175">
    <property type="component" value="Chromosome"/>
</dbReference>
<dbReference type="RefSeq" id="WP_083388831.1">
    <property type="nucleotide sequence ID" value="NZ_CP063356.2"/>
</dbReference>
<dbReference type="KEGG" id="aia:AWH56_004000"/>
<dbReference type="Pfam" id="PF06114">
    <property type="entry name" value="Peptidase_M78"/>
    <property type="match status" value="1"/>
</dbReference>
<evidence type="ECO:0000313" key="3">
    <source>
        <dbReference type="Proteomes" id="UP000180175"/>
    </source>
</evidence>
<dbReference type="EMBL" id="CP063356">
    <property type="protein sequence ID" value="QOY36825.1"/>
    <property type="molecule type" value="Genomic_DNA"/>
</dbReference>
<feature type="domain" description="IrrE N-terminal-like" evidence="1">
    <location>
        <begin position="2"/>
        <end position="47"/>
    </location>
</feature>
<keyword evidence="3" id="KW-1185">Reference proteome</keyword>
<organism evidence="2 3">
    <name type="scientific">Anaerobacillus isosaccharinicus</name>
    <dbReference type="NCBI Taxonomy" id="1532552"/>
    <lineage>
        <taxon>Bacteria</taxon>
        <taxon>Bacillati</taxon>
        <taxon>Bacillota</taxon>
        <taxon>Bacilli</taxon>
        <taxon>Bacillales</taxon>
        <taxon>Bacillaceae</taxon>
        <taxon>Anaerobacillus</taxon>
    </lineage>
</organism>
<evidence type="ECO:0000259" key="1">
    <source>
        <dbReference type="Pfam" id="PF06114"/>
    </source>
</evidence>
<reference evidence="2 3" key="1">
    <citation type="journal article" date="2017" name="Genome Announc.">
        <title>Draft Genome Sequences of Four Alkaliphilic Bacteria Belonging to the Anaerobacillus Genus.</title>
        <authorList>
            <person name="Bassil N.M."/>
            <person name="Lloyd J.R."/>
        </authorList>
    </citation>
    <scope>NUCLEOTIDE SEQUENCE [LARGE SCALE GENOMIC DNA]</scope>
    <source>
        <strain evidence="2 3">NB2006</strain>
    </source>
</reference>
<accession>A0A7S7L9F3</accession>
<name>A0A7S7L9F3_9BACI</name>
<reference evidence="2 3" key="2">
    <citation type="journal article" date="2019" name="Int. J. Syst. Evol. Microbiol.">
        <title>Anaerobacillus isosaccharinicus sp. nov., an alkaliphilic bacterium which degrades isosaccharinic acid.</title>
        <authorList>
            <person name="Bassil N.M."/>
            <person name="Lloyd J.R."/>
        </authorList>
    </citation>
    <scope>NUCLEOTIDE SEQUENCE [LARGE SCALE GENOMIC DNA]</scope>
    <source>
        <strain evidence="2 3">NB2006</strain>
    </source>
</reference>
<dbReference type="OrthoDB" id="9816277at2"/>
<gene>
    <name evidence="2" type="ORF">AWH56_004000</name>
</gene>
<dbReference type="AlphaFoldDB" id="A0A7S7L9F3"/>
<sequence>MHHELAHHVCHPKINTAFLDRHTLYSSDKIEIEAHTFAIELIFANKEIVTFEDIEKYGIPKQLALLKSLTDKNF</sequence>
<evidence type="ECO:0000313" key="2">
    <source>
        <dbReference type="EMBL" id="QOY36825.1"/>
    </source>
</evidence>
<proteinExistence type="predicted"/>